<name>A0ABN9A168_RANTA</name>
<evidence type="ECO:0000313" key="2">
    <source>
        <dbReference type="Proteomes" id="UP001176941"/>
    </source>
</evidence>
<evidence type="ECO:0000313" key="1">
    <source>
        <dbReference type="EMBL" id="CAI9179405.1"/>
    </source>
</evidence>
<organism evidence="1 2">
    <name type="scientific">Rangifer tarandus platyrhynchus</name>
    <name type="common">Svalbard reindeer</name>
    <dbReference type="NCBI Taxonomy" id="3082113"/>
    <lineage>
        <taxon>Eukaryota</taxon>
        <taxon>Metazoa</taxon>
        <taxon>Chordata</taxon>
        <taxon>Craniata</taxon>
        <taxon>Vertebrata</taxon>
        <taxon>Euteleostomi</taxon>
        <taxon>Mammalia</taxon>
        <taxon>Eutheria</taxon>
        <taxon>Laurasiatheria</taxon>
        <taxon>Artiodactyla</taxon>
        <taxon>Ruminantia</taxon>
        <taxon>Pecora</taxon>
        <taxon>Cervidae</taxon>
        <taxon>Odocoileinae</taxon>
        <taxon>Rangifer</taxon>
    </lineage>
</organism>
<dbReference type="Proteomes" id="UP001176941">
    <property type="component" value="Chromosome 9"/>
</dbReference>
<sequence length="127" mass="13713">MLLALGSGSLVQMPALHFPLPVSSVFIYKGRAAVRMGLATNKILYQEPSKCQLLFLWGRGACVLMSQFSHKRDAGLTLAVFLDGPRVGLLDWPRGLASAGAFLTSPGYLPPPHPPAHLLQDLYSLAE</sequence>
<gene>
    <name evidence="1" type="ORF">MRATA1EN1_LOCUS28367</name>
</gene>
<reference evidence="1" key="1">
    <citation type="submission" date="2023-04" db="EMBL/GenBank/DDBJ databases">
        <authorList>
            <consortium name="ELIXIR-Norway"/>
        </authorList>
    </citation>
    <scope>NUCLEOTIDE SEQUENCE [LARGE SCALE GENOMIC DNA]</scope>
</reference>
<accession>A0ABN9A168</accession>
<dbReference type="EMBL" id="OX459945">
    <property type="protein sequence ID" value="CAI9179405.1"/>
    <property type="molecule type" value="Genomic_DNA"/>
</dbReference>
<proteinExistence type="predicted"/>
<protein>
    <submittedName>
        <fullName evidence="1">Uncharacterized protein</fullName>
    </submittedName>
</protein>
<keyword evidence="2" id="KW-1185">Reference proteome</keyword>